<dbReference type="RefSeq" id="WP_099392117.1">
    <property type="nucleotide sequence ID" value="NZ_PDYF01000014.1"/>
</dbReference>
<proteinExistence type="predicted"/>
<accession>A0A2G3DUE8</accession>
<feature type="transmembrane region" description="Helical" evidence="1">
    <location>
        <begin position="158"/>
        <end position="183"/>
    </location>
</feature>
<feature type="transmembrane region" description="Helical" evidence="1">
    <location>
        <begin position="75"/>
        <end position="92"/>
    </location>
</feature>
<sequence length="200" mass="23859">MKVKIPRNQIYDPNETSVSYKRKKIHSINDFFLFSCHVTDFLAKFIQLVFIVYVLFIDKDIAVFISKHKLFEHDYLYRIMVDLDLAFIFLNSSRDYIKTQKKIFVWSKSRKYGSQIKIPISFRHYKREGFFEILTMIGIIALIVLMHFVNGINLGEAILTISVIVVYSLWMGVHIINGIFSYINKRTIRKREIEQVLKYW</sequence>
<dbReference type="Proteomes" id="UP000225889">
    <property type="component" value="Unassembled WGS sequence"/>
</dbReference>
<name>A0A2G3DUE8_9FIRM</name>
<protein>
    <submittedName>
        <fullName evidence="2">Uncharacterized protein</fullName>
    </submittedName>
</protein>
<keyword evidence="1" id="KW-1133">Transmembrane helix</keyword>
<organism evidence="2 3">
    <name type="scientific">Pseudobutyrivibrio ruminis</name>
    <dbReference type="NCBI Taxonomy" id="46206"/>
    <lineage>
        <taxon>Bacteria</taxon>
        <taxon>Bacillati</taxon>
        <taxon>Bacillota</taxon>
        <taxon>Clostridia</taxon>
        <taxon>Lachnospirales</taxon>
        <taxon>Lachnospiraceae</taxon>
        <taxon>Pseudobutyrivibrio</taxon>
    </lineage>
</organism>
<reference evidence="2 3" key="1">
    <citation type="submission" date="2017-10" db="EMBL/GenBank/DDBJ databases">
        <title>Resolving the taxonomy of Roseburia spp., Eubacterium rectale and Agathobacter spp. through phylogenomic analysis.</title>
        <authorList>
            <person name="Sheridan P.O."/>
            <person name="Walker A.W."/>
            <person name="Duncan S.H."/>
            <person name="Scott K.P."/>
            <person name="Toole P.W.O."/>
            <person name="Luis P."/>
            <person name="Flint H.J."/>
        </authorList>
    </citation>
    <scope>NUCLEOTIDE SEQUENCE [LARGE SCALE GENOMIC DNA]</scope>
    <source>
        <strain evidence="2 3">JK626</strain>
    </source>
</reference>
<gene>
    <name evidence="2" type="ORF">CSX01_08830</name>
</gene>
<keyword evidence="1" id="KW-0472">Membrane</keyword>
<reference evidence="2 3" key="2">
    <citation type="submission" date="2017-10" db="EMBL/GenBank/DDBJ databases">
        <authorList>
            <person name="Banno H."/>
            <person name="Chua N.-H."/>
        </authorList>
    </citation>
    <scope>NUCLEOTIDE SEQUENCE [LARGE SCALE GENOMIC DNA]</scope>
    <source>
        <strain evidence="2 3">JK626</strain>
    </source>
</reference>
<evidence type="ECO:0000313" key="3">
    <source>
        <dbReference type="Proteomes" id="UP000225889"/>
    </source>
</evidence>
<dbReference type="EMBL" id="PDYF01000014">
    <property type="protein sequence ID" value="PHU34656.1"/>
    <property type="molecule type" value="Genomic_DNA"/>
</dbReference>
<comment type="caution">
    <text evidence="2">The sequence shown here is derived from an EMBL/GenBank/DDBJ whole genome shotgun (WGS) entry which is preliminary data.</text>
</comment>
<dbReference type="AlphaFoldDB" id="A0A2G3DUE8"/>
<feature type="transmembrane region" description="Helical" evidence="1">
    <location>
        <begin position="130"/>
        <end position="152"/>
    </location>
</feature>
<keyword evidence="1" id="KW-0812">Transmembrane</keyword>
<evidence type="ECO:0000313" key="2">
    <source>
        <dbReference type="EMBL" id="PHU34656.1"/>
    </source>
</evidence>
<evidence type="ECO:0000256" key="1">
    <source>
        <dbReference type="SAM" id="Phobius"/>
    </source>
</evidence>
<feature type="transmembrane region" description="Helical" evidence="1">
    <location>
        <begin position="31"/>
        <end position="55"/>
    </location>
</feature>